<proteinExistence type="predicted"/>
<dbReference type="EMBL" id="QZCH01000073">
    <property type="protein sequence ID" value="RJG36617.1"/>
    <property type="molecule type" value="Genomic_DNA"/>
</dbReference>
<dbReference type="AlphaFoldDB" id="A0A418Y972"/>
<keyword evidence="1" id="KW-0472">Membrane</keyword>
<reference evidence="3 4" key="1">
    <citation type="submission" date="2018-09" db="EMBL/GenBank/DDBJ databases">
        <authorList>
            <person name="Wang F."/>
        </authorList>
    </citation>
    <scope>NUCLEOTIDE SEQUENCE [LARGE SCALE GENOMIC DNA]</scope>
    <source>
        <strain evidence="3 4">PLHSC7-2</strain>
    </source>
</reference>
<gene>
    <name evidence="3" type="ORF">D1Z90_20305</name>
</gene>
<keyword evidence="4" id="KW-1185">Reference proteome</keyword>
<evidence type="ECO:0000313" key="3">
    <source>
        <dbReference type="EMBL" id="RJG36617.1"/>
    </source>
</evidence>
<accession>A0A418Y972</accession>
<dbReference type="Pfam" id="PF05707">
    <property type="entry name" value="Zot"/>
    <property type="match status" value="1"/>
</dbReference>
<dbReference type="InterPro" id="IPR027417">
    <property type="entry name" value="P-loop_NTPase"/>
</dbReference>
<feature type="domain" description="Zona occludens toxin N-terminal" evidence="2">
    <location>
        <begin position="4"/>
        <end position="254"/>
    </location>
</feature>
<sequence>MAAIIRHGPPGSYKSALIISKHLIPALREGRIVVTNVEGVYPLKYIEKALGEKFPDTSALIRINSIGAERAELWRHWYCWMPLGAMVILDEAQDVYTTTKEWSEDKTKYKPIEVFKDKLPKSIISLYHSQLDSIKPDDFDEGDIDDTGELMFNNDGTVVYPVSLNSAFKRHRKYNWDIVLGTPDIEDINKRIRGTCETAFAHRNRDSIPFFKRKPLISEHKPKTTGLTVKDTFKKTEKVPLWVHLCYKSTQTGKNTKSGQSDNPFKHPKIILIMILIVSSLGYVGYGLWQIFINDYGKNSEVKEPISEPVSKIVPKGLPTSTEQALQASVQVDKKTDGLTARYNSIALAATGNAGRIDVNPYAAHKIWLSGYAHPNNYIFTLDFGNNTVTQVNNDDLAILGYVVKFQQHGLVMLKNNYTDQVLFATFDPMAKSEKFVDKDDSQTFSKDNNLYNEVTSNHITNAFAG</sequence>
<organism evidence="3 4">
    <name type="scientific">Motilimonas pumila</name>
    <dbReference type="NCBI Taxonomy" id="2303987"/>
    <lineage>
        <taxon>Bacteria</taxon>
        <taxon>Pseudomonadati</taxon>
        <taxon>Pseudomonadota</taxon>
        <taxon>Gammaproteobacteria</taxon>
        <taxon>Alteromonadales</taxon>
        <taxon>Alteromonadales genera incertae sedis</taxon>
        <taxon>Motilimonas</taxon>
    </lineage>
</organism>
<evidence type="ECO:0000256" key="1">
    <source>
        <dbReference type="SAM" id="Phobius"/>
    </source>
</evidence>
<dbReference type="Gene3D" id="3.40.50.300">
    <property type="entry name" value="P-loop containing nucleotide triphosphate hydrolases"/>
    <property type="match status" value="1"/>
</dbReference>
<protein>
    <recommendedName>
        <fullName evidence="2">Zona occludens toxin N-terminal domain-containing protein</fullName>
    </recommendedName>
</protein>
<dbReference type="OrthoDB" id="6280543at2"/>
<comment type="caution">
    <text evidence="3">The sequence shown here is derived from an EMBL/GenBank/DDBJ whole genome shotgun (WGS) entry which is preliminary data.</text>
</comment>
<dbReference type="Proteomes" id="UP000283255">
    <property type="component" value="Unassembled WGS sequence"/>
</dbReference>
<name>A0A418Y972_9GAMM</name>
<dbReference type="RefSeq" id="WP_119912596.1">
    <property type="nucleotide sequence ID" value="NZ_QZCH01000073.1"/>
</dbReference>
<evidence type="ECO:0000313" key="4">
    <source>
        <dbReference type="Proteomes" id="UP000283255"/>
    </source>
</evidence>
<evidence type="ECO:0000259" key="2">
    <source>
        <dbReference type="Pfam" id="PF05707"/>
    </source>
</evidence>
<keyword evidence="1" id="KW-0812">Transmembrane</keyword>
<keyword evidence="1" id="KW-1133">Transmembrane helix</keyword>
<reference evidence="3 4" key="2">
    <citation type="submission" date="2019-01" db="EMBL/GenBank/DDBJ databases">
        <title>Motilimonas pumilus sp. nov., isolated from the gut of sea cucumber (Apostichopus japonicus).</title>
        <authorList>
            <person name="Wang F.-Q."/>
            <person name="Ren L.-H."/>
            <person name="Lin Y.-W."/>
            <person name="Sun G.-H."/>
            <person name="Du Z.-J."/>
            <person name="Zhao J.-X."/>
            <person name="Liu X.-J."/>
            <person name="Liu L.-J."/>
        </authorList>
    </citation>
    <scope>NUCLEOTIDE SEQUENCE [LARGE SCALE GENOMIC DNA]</scope>
    <source>
        <strain evidence="3 4">PLHSC7-2</strain>
    </source>
</reference>
<dbReference type="InterPro" id="IPR008900">
    <property type="entry name" value="Zot_N"/>
</dbReference>
<feature type="transmembrane region" description="Helical" evidence="1">
    <location>
        <begin position="270"/>
        <end position="289"/>
    </location>
</feature>